<keyword evidence="8 11" id="KW-1133">Transmembrane helix</keyword>
<comment type="similarity">
    <text evidence="2">Belongs to the CorA metal ion transporter (MIT) (TC 1.A.35) family.</text>
</comment>
<evidence type="ECO:0000256" key="4">
    <source>
        <dbReference type="ARBA" id="ARBA00022475"/>
    </source>
</evidence>
<comment type="subcellular location">
    <subcellularLocation>
        <location evidence="1">Cell membrane</location>
        <topology evidence="1">Multi-pass membrane protein</topology>
    </subcellularLocation>
</comment>
<evidence type="ECO:0000256" key="1">
    <source>
        <dbReference type="ARBA" id="ARBA00004651"/>
    </source>
</evidence>
<dbReference type="GO" id="GO:0050897">
    <property type="term" value="F:cobalt ion binding"/>
    <property type="evidence" value="ECO:0007669"/>
    <property type="project" value="TreeGrafter"/>
</dbReference>
<proteinExistence type="inferred from homology"/>
<dbReference type="Pfam" id="PF01544">
    <property type="entry name" value="CorA"/>
    <property type="match status" value="1"/>
</dbReference>
<dbReference type="RefSeq" id="WP_170107096.1">
    <property type="nucleotide sequence ID" value="NZ_PPCN01000001.1"/>
</dbReference>
<dbReference type="SUPFAM" id="SSF144083">
    <property type="entry name" value="Magnesium transport protein CorA, transmembrane region"/>
    <property type="match status" value="1"/>
</dbReference>
<dbReference type="InterPro" id="IPR045863">
    <property type="entry name" value="CorA_TM1_TM2"/>
</dbReference>
<dbReference type="PANTHER" id="PTHR46494:SF3">
    <property type="entry name" value="ZINC TRANSPORT PROTEIN ZNTB"/>
    <property type="match status" value="1"/>
</dbReference>
<dbReference type="AlphaFoldDB" id="A0A2S3V2L6"/>
<organism evidence="12 13">
    <name type="scientific">Roseibium marinum</name>
    <dbReference type="NCBI Taxonomy" id="281252"/>
    <lineage>
        <taxon>Bacteria</taxon>
        <taxon>Pseudomonadati</taxon>
        <taxon>Pseudomonadota</taxon>
        <taxon>Alphaproteobacteria</taxon>
        <taxon>Hyphomicrobiales</taxon>
        <taxon>Stappiaceae</taxon>
        <taxon>Roseibium</taxon>
    </lineage>
</organism>
<dbReference type="CDD" id="cd12833">
    <property type="entry name" value="ZntB-like_1"/>
    <property type="match status" value="1"/>
</dbReference>
<evidence type="ECO:0000313" key="12">
    <source>
        <dbReference type="EMBL" id="POF34130.1"/>
    </source>
</evidence>
<evidence type="ECO:0000256" key="7">
    <source>
        <dbReference type="ARBA" id="ARBA00022833"/>
    </source>
</evidence>
<dbReference type="EMBL" id="PPCN01000001">
    <property type="protein sequence ID" value="POF34130.1"/>
    <property type="molecule type" value="Genomic_DNA"/>
</dbReference>
<dbReference type="InterPro" id="IPR002523">
    <property type="entry name" value="MgTranspt_CorA/ZnTranspt_ZntB"/>
</dbReference>
<keyword evidence="10 11" id="KW-0472">Membrane</keyword>
<evidence type="ECO:0000256" key="2">
    <source>
        <dbReference type="ARBA" id="ARBA00009765"/>
    </source>
</evidence>
<evidence type="ECO:0000256" key="6">
    <source>
        <dbReference type="ARBA" id="ARBA00022692"/>
    </source>
</evidence>
<reference evidence="12 13" key="1">
    <citation type="submission" date="2018-01" db="EMBL/GenBank/DDBJ databases">
        <title>Genomic Encyclopedia of Archaeal and Bacterial Type Strains, Phase II (KMG-II): from individual species to whole genera.</title>
        <authorList>
            <person name="Goeker M."/>
        </authorList>
    </citation>
    <scope>NUCLEOTIDE SEQUENCE [LARGE SCALE GENOMIC DNA]</scope>
    <source>
        <strain evidence="12 13">DSM 17023</strain>
    </source>
</reference>
<evidence type="ECO:0000256" key="11">
    <source>
        <dbReference type="SAM" id="Phobius"/>
    </source>
</evidence>
<keyword evidence="5" id="KW-0997">Cell inner membrane</keyword>
<evidence type="ECO:0000256" key="8">
    <source>
        <dbReference type="ARBA" id="ARBA00022989"/>
    </source>
</evidence>
<comment type="caution">
    <text evidence="12">The sequence shown here is derived from an EMBL/GenBank/DDBJ whole genome shotgun (WGS) entry which is preliminary data.</text>
</comment>
<keyword evidence="4" id="KW-1003">Cell membrane</keyword>
<sequence>MTDVLNSPGDPLEEDGLLFGCLLDGKGGATIVNWREVEAWSETGPPLWIHLDRDSERVQNWLKHESTLTGPTVEALLAEETRPRVFRGKRGFVTILRGVNTNPDEDPTDMIAMRMWSDGHRVITIRQQRLLTPRDILRQLMETETGPTTASQLYERLIHRITERMAEVLASVDNRLFQIEESIDIALASEQRRQLSVLRQEGAALRRYISPQKEALTNILIEPPAWFDDESRLRLRETTDRVVRYVEEIDAARERAMVIKDDIANQLAEATNKTLYILAIISGIFLPLSFFTGLLGINIGGIPAAENDNAFWIFCVLMLLVLAGELAIFRRLGWL</sequence>
<protein>
    <submittedName>
        <fullName evidence="12">Zinc transporter</fullName>
    </submittedName>
</protein>
<evidence type="ECO:0000256" key="3">
    <source>
        <dbReference type="ARBA" id="ARBA00022448"/>
    </source>
</evidence>
<dbReference type="GO" id="GO:0000287">
    <property type="term" value="F:magnesium ion binding"/>
    <property type="evidence" value="ECO:0007669"/>
    <property type="project" value="TreeGrafter"/>
</dbReference>
<keyword evidence="9" id="KW-0406">Ion transport</keyword>
<dbReference type="InterPro" id="IPR045861">
    <property type="entry name" value="CorA_cytoplasmic_dom"/>
</dbReference>
<evidence type="ECO:0000313" key="13">
    <source>
        <dbReference type="Proteomes" id="UP000236959"/>
    </source>
</evidence>
<dbReference type="Proteomes" id="UP000236959">
    <property type="component" value="Unassembled WGS sequence"/>
</dbReference>
<dbReference type="GO" id="GO:0015087">
    <property type="term" value="F:cobalt ion transmembrane transporter activity"/>
    <property type="evidence" value="ECO:0007669"/>
    <property type="project" value="TreeGrafter"/>
</dbReference>
<dbReference type="SUPFAM" id="SSF143865">
    <property type="entry name" value="CorA soluble domain-like"/>
    <property type="match status" value="1"/>
</dbReference>
<dbReference type="GO" id="GO:0005886">
    <property type="term" value="C:plasma membrane"/>
    <property type="evidence" value="ECO:0007669"/>
    <property type="project" value="UniProtKB-SubCell"/>
</dbReference>
<keyword evidence="13" id="KW-1185">Reference proteome</keyword>
<feature type="transmembrane region" description="Helical" evidence="11">
    <location>
        <begin position="275"/>
        <end position="297"/>
    </location>
</feature>
<evidence type="ECO:0000256" key="5">
    <source>
        <dbReference type="ARBA" id="ARBA00022519"/>
    </source>
</evidence>
<name>A0A2S3V2L6_9HYPH</name>
<evidence type="ECO:0000256" key="9">
    <source>
        <dbReference type="ARBA" id="ARBA00023065"/>
    </source>
</evidence>
<keyword evidence="7" id="KW-0862">Zinc</keyword>
<dbReference type="Gene3D" id="1.20.58.340">
    <property type="entry name" value="Magnesium transport protein CorA, transmembrane region"/>
    <property type="match status" value="2"/>
</dbReference>
<dbReference type="PANTHER" id="PTHR46494">
    <property type="entry name" value="CORA FAMILY METAL ION TRANSPORTER (EUROFUNG)"/>
    <property type="match status" value="1"/>
</dbReference>
<gene>
    <name evidence="12" type="ORF">CLV41_101582</name>
</gene>
<keyword evidence="3" id="KW-0813">Transport</keyword>
<dbReference type="Gene3D" id="3.30.460.20">
    <property type="entry name" value="CorA soluble domain-like"/>
    <property type="match status" value="1"/>
</dbReference>
<keyword evidence="6 11" id="KW-0812">Transmembrane</keyword>
<feature type="transmembrane region" description="Helical" evidence="11">
    <location>
        <begin position="309"/>
        <end position="329"/>
    </location>
</feature>
<accession>A0A2S3V2L6</accession>
<dbReference type="GO" id="GO:0015095">
    <property type="term" value="F:magnesium ion transmembrane transporter activity"/>
    <property type="evidence" value="ECO:0007669"/>
    <property type="project" value="TreeGrafter"/>
</dbReference>
<evidence type="ECO:0000256" key="10">
    <source>
        <dbReference type="ARBA" id="ARBA00023136"/>
    </source>
</evidence>